<name>A0AC34R486_9BILA</name>
<protein>
    <submittedName>
        <fullName evidence="2">Peptidase S1 domain-containing protein</fullName>
    </submittedName>
</protein>
<evidence type="ECO:0000313" key="2">
    <source>
        <dbReference type="WBParaSite" id="JU765_v2.g329.t1"/>
    </source>
</evidence>
<proteinExistence type="predicted"/>
<accession>A0AC34R486</accession>
<evidence type="ECO:0000313" key="1">
    <source>
        <dbReference type="Proteomes" id="UP000887576"/>
    </source>
</evidence>
<dbReference type="WBParaSite" id="JU765_v2.g329.t1">
    <property type="protein sequence ID" value="JU765_v2.g329.t1"/>
    <property type="gene ID" value="JU765_v2.g329"/>
</dbReference>
<sequence>MLAIILLALLAASSAEDRIYNGKEAEPDLNNVIFIVSRYEDPSKDTTCTGTVISEHYILTAAHCLEPPPKNLQIYTPFESNIGITHPEYYEFLNDIGLIKVSKPMGIPPVPLAANYFHPKNDWLRVAGYGNTKYQVFSADNMTSSDRSKMLMETYLKARSKDDCLNASVIIEFPDWHVICMYKRDSTILQGDSGGPAFAQGRDGRFYQVGVNVNVATSKFLSSLFAWKMPSQSSFTAASLSTNVSYYCPWIEESTGREVKCQTFKPTKIVPKF</sequence>
<dbReference type="Proteomes" id="UP000887576">
    <property type="component" value="Unplaced"/>
</dbReference>
<organism evidence="1 2">
    <name type="scientific">Panagrolaimus sp. JU765</name>
    <dbReference type="NCBI Taxonomy" id="591449"/>
    <lineage>
        <taxon>Eukaryota</taxon>
        <taxon>Metazoa</taxon>
        <taxon>Ecdysozoa</taxon>
        <taxon>Nematoda</taxon>
        <taxon>Chromadorea</taxon>
        <taxon>Rhabditida</taxon>
        <taxon>Tylenchina</taxon>
        <taxon>Panagrolaimomorpha</taxon>
        <taxon>Panagrolaimoidea</taxon>
        <taxon>Panagrolaimidae</taxon>
        <taxon>Panagrolaimus</taxon>
    </lineage>
</organism>
<reference evidence="2" key="1">
    <citation type="submission" date="2022-11" db="UniProtKB">
        <authorList>
            <consortium name="WormBaseParasite"/>
        </authorList>
    </citation>
    <scope>IDENTIFICATION</scope>
</reference>